<evidence type="ECO:0000256" key="4">
    <source>
        <dbReference type="ARBA" id="ARBA00023163"/>
    </source>
</evidence>
<proteinExistence type="inferred from homology"/>
<sequence length="126" mass="13703">MTSDRRAWGSLESEIMAVLWAADGPLSPAQVQQRLDGERAYNTVQTILTRLLEKGRARRRASLAGGRGHEYFPAEDRATAAARSMRAALDGPGDRSAVLRQFTAELDPADAELLRALLRESAEGAP</sequence>
<dbReference type="Proteomes" id="UP001143480">
    <property type="component" value="Unassembled WGS sequence"/>
</dbReference>
<dbReference type="GO" id="GO:0003677">
    <property type="term" value="F:DNA binding"/>
    <property type="evidence" value="ECO:0007669"/>
    <property type="project" value="UniProtKB-KW"/>
</dbReference>
<dbReference type="AlphaFoldDB" id="A0A9W6KU17"/>
<evidence type="ECO:0000256" key="1">
    <source>
        <dbReference type="ARBA" id="ARBA00011046"/>
    </source>
</evidence>
<organism evidence="5 6">
    <name type="scientific">Dactylosporangium matsuzakiense</name>
    <dbReference type="NCBI Taxonomy" id="53360"/>
    <lineage>
        <taxon>Bacteria</taxon>
        <taxon>Bacillati</taxon>
        <taxon>Actinomycetota</taxon>
        <taxon>Actinomycetes</taxon>
        <taxon>Micromonosporales</taxon>
        <taxon>Micromonosporaceae</taxon>
        <taxon>Dactylosporangium</taxon>
    </lineage>
</organism>
<reference evidence="5" key="1">
    <citation type="journal article" date="2014" name="Int. J. Syst. Evol. Microbiol.">
        <title>Complete genome sequence of Corynebacterium casei LMG S-19264T (=DSM 44701T), isolated from a smear-ripened cheese.</title>
        <authorList>
            <consortium name="US DOE Joint Genome Institute (JGI-PGF)"/>
            <person name="Walter F."/>
            <person name="Albersmeier A."/>
            <person name="Kalinowski J."/>
            <person name="Ruckert C."/>
        </authorList>
    </citation>
    <scope>NUCLEOTIDE SEQUENCE</scope>
    <source>
        <strain evidence="5">VKM Ac-1321</strain>
    </source>
</reference>
<keyword evidence="2" id="KW-0805">Transcription regulation</keyword>
<dbReference type="InterPro" id="IPR036388">
    <property type="entry name" value="WH-like_DNA-bd_sf"/>
</dbReference>
<keyword evidence="6" id="KW-1185">Reference proteome</keyword>
<reference evidence="5" key="2">
    <citation type="submission" date="2023-01" db="EMBL/GenBank/DDBJ databases">
        <authorList>
            <person name="Sun Q."/>
            <person name="Evtushenko L."/>
        </authorList>
    </citation>
    <scope>NUCLEOTIDE SEQUENCE</scope>
    <source>
        <strain evidence="5">VKM Ac-1321</strain>
    </source>
</reference>
<evidence type="ECO:0000256" key="3">
    <source>
        <dbReference type="ARBA" id="ARBA00023125"/>
    </source>
</evidence>
<dbReference type="SUPFAM" id="SSF46785">
    <property type="entry name" value="Winged helix' DNA-binding domain"/>
    <property type="match status" value="1"/>
</dbReference>
<protein>
    <recommendedName>
        <fullName evidence="7">Transcriptional regulator</fullName>
    </recommendedName>
</protein>
<evidence type="ECO:0000313" key="6">
    <source>
        <dbReference type="Proteomes" id="UP001143480"/>
    </source>
</evidence>
<accession>A0A9W6KU17</accession>
<dbReference type="RefSeq" id="WP_246655593.1">
    <property type="nucleotide sequence ID" value="NZ_BAAAXA010000001.1"/>
</dbReference>
<keyword evidence="3" id="KW-0238">DNA-binding</keyword>
<comment type="caution">
    <text evidence="5">The sequence shown here is derived from an EMBL/GenBank/DDBJ whole genome shotgun (WGS) entry which is preliminary data.</text>
</comment>
<keyword evidence="4" id="KW-0804">Transcription</keyword>
<evidence type="ECO:0000313" key="5">
    <source>
        <dbReference type="EMBL" id="GLL08072.1"/>
    </source>
</evidence>
<dbReference type="InterPro" id="IPR036390">
    <property type="entry name" value="WH_DNA-bd_sf"/>
</dbReference>
<dbReference type="Gene3D" id="1.10.10.10">
    <property type="entry name" value="Winged helix-like DNA-binding domain superfamily/Winged helix DNA-binding domain"/>
    <property type="match status" value="1"/>
</dbReference>
<dbReference type="Pfam" id="PF03965">
    <property type="entry name" value="Penicillinase_R"/>
    <property type="match status" value="1"/>
</dbReference>
<dbReference type="InterPro" id="IPR005650">
    <property type="entry name" value="BlaI_family"/>
</dbReference>
<evidence type="ECO:0008006" key="7">
    <source>
        <dbReference type="Google" id="ProtNLM"/>
    </source>
</evidence>
<dbReference type="EMBL" id="BSFP01000124">
    <property type="protein sequence ID" value="GLL08072.1"/>
    <property type="molecule type" value="Genomic_DNA"/>
</dbReference>
<evidence type="ECO:0000256" key="2">
    <source>
        <dbReference type="ARBA" id="ARBA00023015"/>
    </source>
</evidence>
<dbReference type="GO" id="GO:0045892">
    <property type="term" value="P:negative regulation of DNA-templated transcription"/>
    <property type="evidence" value="ECO:0007669"/>
    <property type="project" value="InterPro"/>
</dbReference>
<name>A0A9W6KU17_9ACTN</name>
<gene>
    <name evidence="5" type="ORF">GCM10017581_098320</name>
</gene>
<comment type="similarity">
    <text evidence="1">Belongs to the BlaI transcriptional regulatory family.</text>
</comment>